<organism evidence="4 5">
    <name type="scientific">Kouleothrix aurantiaca</name>
    <dbReference type="NCBI Taxonomy" id="186479"/>
    <lineage>
        <taxon>Bacteria</taxon>
        <taxon>Bacillati</taxon>
        <taxon>Chloroflexota</taxon>
        <taxon>Chloroflexia</taxon>
        <taxon>Chloroflexales</taxon>
        <taxon>Roseiflexineae</taxon>
        <taxon>Roseiflexaceae</taxon>
        <taxon>Kouleothrix</taxon>
    </lineage>
</organism>
<keyword evidence="2" id="KW-0812">Transmembrane</keyword>
<feature type="transmembrane region" description="Helical" evidence="2">
    <location>
        <begin position="25"/>
        <end position="43"/>
    </location>
</feature>
<gene>
    <name evidence="4" type="ORF">SE17_13340</name>
</gene>
<keyword evidence="2" id="KW-1133">Transmembrane helix</keyword>
<feature type="transmembrane region" description="Helical" evidence="2">
    <location>
        <begin position="63"/>
        <end position="84"/>
    </location>
</feature>
<dbReference type="Pfam" id="PF09335">
    <property type="entry name" value="VTT_dom"/>
    <property type="match status" value="1"/>
</dbReference>
<dbReference type="EMBL" id="LJCR01000429">
    <property type="protein sequence ID" value="KPV52796.1"/>
    <property type="molecule type" value="Genomic_DNA"/>
</dbReference>
<dbReference type="InterPro" id="IPR051311">
    <property type="entry name" value="DedA_domain"/>
</dbReference>
<name>A0A0P9DHE7_9CHLR</name>
<feature type="domain" description="VTT" evidence="3">
    <location>
        <begin position="60"/>
        <end position="161"/>
    </location>
</feature>
<comment type="caution">
    <text evidence="4">The sequence shown here is derived from an EMBL/GenBank/DDBJ whole genome shotgun (WGS) entry which is preliminary data.</text>
</comment>
<protein>
    <recommendedName>
        <fullName evidence="3">VTT domain-containing protein</fullName>
    </recommendedName>
</protein>
<evidence type="ECO:0000256" key="1">
    <source>
        <dbReference type="ARBA" id="ARBA00010792"/>
    </source>
</evidence>
<dbReference type="AlphaFoldDB" id="A0A0P9DHE7"/>
<feature type="transmembrane region" description="Helical" evidence="2">
    <location>
        <begin position="136"/>
        <end position="161"/>
    </location>
</feature>
<dbReference type="InterPro" id="IPR032816">
    <property type="entry name" value="VTT_dom"/>
</dbReference>
<comment type="similarity">
    <text evidence="1">Belongs to the DedA family.</text>
</comment>
<dbReference type="PANTHER" id="PTHR42709">
    <property type="entry name" value="ALKALINE PHOSPHATASE LIKE PROTEIN"/>
    <property type="match status" value="1"/>
</dbReference>
<dbReference type="Proteomes" id="UP000050509">
    <property type="component" value="Unassembled WGS sequence"/>
</dbReference>
<evidence type="ECO:0000259" key="3">
    <source>
        <dbReference type="Pfam" id="PF09335"/>
    </source>
</evidence>
<keyword evidence="2" id="KW-0472">Membrane</keyword>
<sequence>ALNLGFFVLLRGETGRFWLAQLRDYSYIGVFLVTLLANATTIVPTPYIPIVACIAAQSQNLPLIVALGALGSAIGESVAFFIGRSGRGLVQDSWLYRWVHQQMRHPWRAFAVLFLFGAPPNPAFDVAGLAAGALGLPFWLFFTAVFLARIIRIYIIALIGIQACGMLP</sequence>
<accession>A0A0P9DHE7</accession>
<evidence type="ECO:0000256" key="2">
    <source>
        <dbReference type="SAM" id="Phobius"/>
    </source>
</evidence>
<proteinExistence type="inferred from homology"/>
<evidence type="ECO:0000313" key="5">
    <source>
        <dbReference type="Proteomes" id="UP000050509"/>
    </source>
</evidence>
<keyword evidence="5" id="KW-1185">Reference proteome</keyword>
<evidence type="ECO:0000313" key="4">
    <source>
        <dbReference type="EMBL" id="KPV52796.1"/>
    </source>
</evidence>
<feature type="non-terminal residue" evidence="4">
    <location>
        <position position="1"/>
    </location>
</feature>
<reference evidence="4 5" key="1">
    <citation type="submission" date="2015-09" db="EMBL/GenBank/DDBJ databases">
        <title>Draft genome sequence of Kouleothrix aurantiaca JCM 19913.</title>
        <authorList>
            <person name="Hemp J."/>
        </authorList>
    </citation>
    <scope>NUCLEOTIDE SEQUENCE [LARGE SCALE GENOMIC DNA]</scope>
    <source>
        <strain evidence="4 5">COM-B</strain>
    </source>
</reference>